<sequence>MNLKATLLVALFALASPGMASTPSDGTSTAPHLEALAVLEDRLGLSEEQTAAVEPVLAQHHVEQQAVFERLRINPNASRSAPRPSRTELFELASALMPVWEQANVAMAEILDEAQMAEWMVYQNERRNQLRRRLQGRR</sequence>
<evidence type="ECO:0000256" key="1">
    <source>
        <dbReference type="SAM" id="SignalP"/>
    </source>
</evidence>
<gene>
    <name evidence="2" type="ORF">WM2015_1122</name>
</gene>
<dbReference type="AlphaFoldDB" id="A0A0K0XV49"/>
<evidence type="ECO:0000313" key="3">
    <source>
        <dbReference type="Proteomes" id="UP000066624"/>
    </source>
</evidence>
<proteinExistence type="predicted"/>
<dbReference type="KEGG" id="wma:WM2015_1122"/>
<keyword evidence="3" id="KW-1185">Reference proteome</keyword>
<dbReference type="Proteomes" id="UP000066624">
    <property type="component" value="Chromosome"/>
</dbReference>
<keyword evidence="1" id="KW-0732">Signal</keyword>
<reference evidence="2 3" key="1">
    <citation type="submission" date="2015-07" db="EMBL/GenBank/DDBJ databases">
        <authorList>
            <person name="Noorani M."/>
        </authorList>
    </citation>
    <scope>NUCLEOTIDE SEQUENCE [LARGE SCALE GENOMIC DNA]</scope>
    <source>
        <strain evidence="2 3">KCTC 42284</strain>
    </source>
</reference>
<feature type="chain" id="PRO_5005454325" evidence="1">
    <location>
        <begin position="21"/>
        <end position="138"/>
    </location>
</feature>
<organism evidence="2 3">
    <name type="scientific">Wenzhouxiangella marina</name>
    <dbReference type="NCBI Taxonomy" id="1579979"/>
    <lineage>
        <taxon>Bacteria</taxon>
        <taxon>Pseudomonadati</taxon>
        <taxon>Pseudomonadota</taxon>
        <taxon>Gammaproteobacteria</taxon>
        <taxon>Chromatiales</taxon>
        <taxon>Wenzhouxiangellaceae</taxon>
        <taxon>Wenzhouxiangella</taxon>
    </lineage>
</organism>
<protein>
    <submittedName>
        <fullName evidence="2">Uncharacterized protein</fullName>
    </submittedName>
</protein>
<feature type="signal peptide" evidence="1">
    <location>
        <begin position="1"/>
        <end position="20"/>
    </location>
</feature>
<name>A0A0K0XV49_9GAMM</name>
<accession>A0A0K0XV49</accession>
<evidence type="ECO:0000313" key="2">
    <source>
        <dbReference type="EMBL" id="AKS41496.1"/>
    </source>
</evidence>
<dbReference type="RefSeq" id="WP_156200910.1">
    <property type="nucleotide sequence ID" value="NZ_CP012154.1"/>
</dbReference>
<dbReference type="EMBL" id="CP012154">
    <property type="protein sequence ID" value="AKS41496.1"/>
    <property type="molecule type" value="Genomic_DNA"/>
</dbReference>